<dbReference type="Proteomes" id="UP000800038">
    <property type="component" value="Unassembled WGS sequence"/>
</dbReference>
<dbReference type="Gene3D" id="3.30.160.60">
    <property type="entry name" value="Classic Zinc Finger"/>
    <property type="match status" value="1"/>
</dbReference>
<dbReference type="PROSITE" id="PS00028">
    <property type="entry name" value="ZINC_FINGER_C2H2_1"/>
    <property type="match status" value="2"/>
</dbReference>
<keyword evidence="6" id="KW-0539">Nucleus</keyword>
<feature type="region of interest" description="Disordered" evidence="8">
    <location>
        <begin position="369"/>
        <end position="415"/>
    </location>
</feature>
<dbReference type="InterPro" id="IPR012337">
    <property type="entry name" value="RNaseH-like_sf"/>
</dbReference>
<dbReference type="InterPro" id="IPR013087">
    <property type="entry name" value="Znf_C2H2_type"/>
</dbReference>
<dbReference type="SUPFAM" id="SSF53098">
    <property type="entry name" value="Ribonuclease H-like"/>
    <property type="match status" value="1"/>
</dbReference>
<evidence type="ECO:0000256" key="6">
    <source>
        <dbReference type="ARBA" id="ARBA00023242"/>
    </source>
</evidence>
<feature type="domain" description="C2H2-type" evidence="9">
    <location>
        <begin position="316"/>
        <end position="341"/>
    </location>
</feature>
<evidence type="ECO:0000259" key="9">
    <source>
        <dbReference type="PROSITE" id="PS50157"/>
    </source>
</evidence>
<dbReference type="CDD" id="cd06137">
    <property type="entry name" value="DEDDh_RNase"/>
    <property type="match status" value="1"/>
</dbReference>
<proteinExistence type="predicted"/>
<keyword evidence="2" id="KW-0479">Metal-binding</keyword>
<dbReference type="Gene3D" id="3.30.420.10">
    <property type="entry name" value="Ribonuclease H-like superfamily/Ribonuclease H"/>
    <property type="match status" value="1"/>
</dbReference>
<evidence type="ECO:0000256" key="1">
    <source>
        <dbReference type="ARBA" id="ARBA00004123"/>
    </source>
</evidence>
<reference evidence="10" key="1">
    <citation type="journal article" date="2020" name="Stud. Mycol.">
        <title>101 Dothideomycetes genomes: a test case for predicting lifestyles and emergence of pathogens.</title>
        <authorList>
            <person name="Haridas S."/>
            <person name="Albert R."/>
            <person name="Binder M."/>
            <person name="Bloem J."/>
            <person name="Labutti K."/>
            <person name="Salamov A."/>
            <person name="Andreopoulos B."/>
            <person name="Baker S."/>
            <person name="Barry K."/>
            <person name="Bills G."/>
            <person name="Bluhm B."/>
            <person name="Cannon C."/>
            <person name="Castanera R."/>
            <person name="Culley D."/>
            <person name="Daum C."/>
            <person name="Ezra D."/>
            <person name="Gonzalez J."/>
            <person name="Henrissat B."/>
            <person name="Kuo A."/>
            <person name="Liang C."/>
            <person name="Lipzen A."/>
            <person name="Lutzoni F."/>
            <person name="Magnuson J."/>
            <person name="Mondo S."/>
            <person name="Nolan M."/>
            <person name="Ohm R."/>
            <person name="Pangilinan J."/>
            <person name="Park H.-J."/>
            <person name="Ramirez L."/>
            <person name="Alfaro M."/>
            <person name="Sun H."/>
            <person name="Tritt A."/>
            <person name="Yoshinaga Y."/>
            <person name="Zwiers L.-H."/>
            <person name="Turgeon B."/>
            <person name="Goodwin S."/>
            <person name="Spatafora J."/>
            <person name="Crous P."/>
            <person name="Grigoriev I."/>
        </authorList>
    </citation>
    <scope>NUCLEOTIDE SEQUENCE</scope>
    <source>
        <strain evidence="10">CBS 161.51</strain>
    </source>
</reference>
<organism evidence="10 11">
    <name type="scientific">Clathrospora elynae</name>
    <dbReference type="NCBI Taxonomy" id="706981"/>
    <lineage>
        <taxon>Eukaryota</taxon>
        <taxon>Fungi</taxon>
        <taxon>Dikarya</taxon>
        <taxon>Ascomycota</taxon>
        <taxon>Pezizomycotina</taxon>
        <taxon>Dothideomycetes</taxon>
        <taxon>Pleosporomycetidae</taxon>
        <taxon>Pleosporales</taxon>
        <taxon>Diademaceae</taxon>
        <taxon>Clathrospora</taxon>
    </lineage>
</organism>
<evidence type="ECO:0000256" key="4">
    <source>
        <dbReference type="ARBA" id="ARBA00022771"/>
    </source>
</evidence>
<name>A0A6A5SSR9_9PLEO</name>
<dbReference type="PANTHER" id="PTHR24406">
    <property type="entry name" value="TRANSCRIPTIONAL REPRESSOR CTCFL-RELATED"/>
    <property type="match status" value="1"/>
</dbReference>
<dbReference type="SMART" id="SM00355">
    <property type="entry name" value="ZnF_C2H2"/>
    <property type="match status" value="5"/>
</dbReference>
<dbReference type="GO" id="GO:0003676">
    <property type="term" value="F:nucleic acid binding"/>
    <property type="evidence" value="ECO:0007669"/>
    <property type="project" value="InterPro"/>
</dbReference>
<dbReference type="OrthoDB" id="16516at2759"/>
<evidence type="ECO:0000256" key="3">
    <source>
        <dbReference type="ARBA" id="ARBA00022737"/>
    </source>
</evidence>
<evidence type="ECO:0000313" key="10">
    <source>
        <dbReference type="EMBL" id="KAF1943163.1"/>
    </source>
</evidence>
<keyword evidence="4 7" id="KW-0863">Zinc-finger</keyword>
<dbReference type="GO" id="GO:0008270">
    <property type="term" value="F:zinc ion binding"/>
    <property type="evidence" value="ECO:0007669"/>
    <property type="project" value="UniProtKB-KW"/>
</dbReference>
<evidence type="ECO:0000256" key="2">
    <source>
        <dbReference type="ARBA" id="ARBA00022723"/>
    </source>
</evidence>
<evidence type="ECO:0000256" key="5">
    <source>
        <dbReference type="ARBA" id="ARBA00022833"/>
    </source>
</evidence>
<keyword evidence="3" id="KW-0677">Repeat</keyword>
<dbReference type="EMBL" id="ML976028">
    <property type="protein sequence ID" value="KAF1943163.1"/>
    <property type="molecule type" value="Genomic_DNA"/>
</dbReference>
<keyword evidence="5" id="KW-0862">Zinc</keyword>
<evidence type="ECO:0000256" key="7">
    <source>
        <dbReference type="PROSITE-ProRule" id="PRU00042"/>
    </source>
</evidence>
<feature type="domain" description="C2H2-type" evidence="9">
    <location>
        <begin position="13"/>
        <end position="42"/>
    </location>
</feature>
<comment type="subcellular location">
    <subcellularLocation>
        <location evidence="1">Nucleus</location>
    </subcellularLocation>
</comment>
<accession>A0A6A5SSR9</accession>
<feature type="region of interest" description="Disordered" evidence="8">
    <location>
        <begin position="269"/>
        <end position="310"/>
    </location>
</feature>
<sequence>MVRPPYKATPPAYHCAMCEQSFATHSELNLHTVNHVDRGNTPLCCAACTWPFDDSHALELHKIQSGHGTLQFVCEHCEQGFVTQRGLDDHVKSPQECPKAFVESEMAIFCDRACRRTYDSQQIFNEHRSDLASECADFKYQKTSPKELPLPSRTDYQDLDKPSQAVKGILRHDGSSVMSDTPSDTGDGVKYCRDCKKRFKSMGQFNNHILGCVPTKAHSAAARSSKVPQAFAPASGQRHTLAMNYTAPEGFRSLAEASRPMALQTVNMKTRQPVQQQQQLLNSAPTSVPPQARPSPSVDSAQTHPTNDPAATSSTFICNVNGCGMSFRFKPSLIFHRTDKHGIGGQPLDMTGGNSWMPSQRERLREQGLLRQPSASPRGRGGRDTLPSRLPPKSAAPPSAAPSTFGSRNLNIPTRPRHHMVPRAPAQQVPILPPDPVPTNMGTGGLAEMEQAKSIQGKTLRLLIQSDIFIHDDGKMTVCGIDWTRIPVYKQHEVATMLNSMCHLPPKMQGEYLPPPNAFMAEDAIHYPTADFCASPVRDPAKPGLSVIALACSKVGLEDGCQEVVKIAAIDLITGRILMSHLICTDSHMPVADWRSSVTGLFSWRDMELARQAGYKVFKGWSAARSALWKFVDKETIILGHNLRADLDSLRMVHGRGIDIAKVVEKAARGPLSKLELSLDSLSRDYPKIKLRNDPEYGRDCLLNAFAARQFGLWVLKNQEKLNRDARQRSVGYQGIMPNDAT</sequence>
<gene>
    <name evidence="10" type="ORF">EJ02DRAFT_149897</name>
</gene>
<evidence type="ECO:0000256" key="8">
    <source>
        <dbReference type="SAM" id="MobiDB-lite"/>
    </source>
</evidence>
<dbReference type="PROSITE" id="PS50157">
    <property type="entry name" value="ZINC_FINGER_C2H2_2"/>
    <property type="match status" value="2"/>
</dbReference>
<feature type="compositionally biased region" description="Low complexity" evidence="8">
    <location>
        <begin position="387"/>
        <end position="403"/>
    </location>
</feature>
<keyword evidence="11" id="KW-1185">Reference proteome</keyword>
<evidence type="ECO:0000313" key="11">
    <source>
        <dbReference type="Proteomes" id="UP000800038"/>
    </source>
</evidence>
<dbReference type="InterPro" id="IPR050888">
    <property type="entry name" value="ZnF_C2H2-type_TF"/>
</dbReference>
<dbReference type="InterPro" id="IPR036397">
    <property type="entry name" value="RNaseH_sf"/>
</dbReference>
<protein>
    <recommendedName>
        <fullName evidence="9">C2H2-type domain-containing protein</fullName>
    </recommendedName>
</protein>
<dbReference type="Pfam" id="PF12874">
    <property type="entry name" value="zf-met"/>
    <property type="match status" value="1"/>
</dbReference>
<feature type="compositionally biased region" description="Polar residues" evidence="8">
    <location>
        <begin position="297"/>
        <end position="310"/>
    </location>
</feature>
<dbReference type="GO" id="GO:0005634">
    <property type="term" value="C:nucleus"/>
    <property type="evidence" value="ECO:0007669"/>
    <property type="project" value="UniProtKB-SubCell"/>
</dbReference>
<dbReference type="AlphaFoldDB" id="A0A6A5SSR9"/>